<dbReference type="PANTHER" id="PTHR24177:SF463">
    <property type="entry name" value="OS09G0331600 PROTEIN"/>
    <property type="match status" value="1"/>
</dbReference>
<feature type="transmembrane region" description="Helical" evidence="3">
    <location>
        <begin position="654"/>
        <end position="674"/>
    </location>
</feature>
<evidence type="ECO:0000259" key="4">
    <source>
        <dbReference type="Pfam" id="PF13962"/>
    </source>
</evidence>
<evidence type="ECO:0000313" key="5">
    <source>
        <dbReference type="EMBL" id="KAG1362059.1"/>
    </source>
</evidence>
<dbReference type="SUPFAM" id="SSF48403">
    <property type="entry name" value="Ankyrin repeat"/>
    <property type="match status" value="2"/>
</dbReference>
<dbReference type="PROSITE" id="PS50088">
    <property type="entry name" value="ANK_REPEAT"/>
    <property type="match status" value="1"/>
</dbReference>
<dbReference type="Pfam" id="PF00023">
    <property type="entry name" value="Ank"/>
    <property type="match status" value="1"/>
</dbReference>
<feature type="repeat" description="ANK" evidence="1">
    <location>
        <begin position="130"/>
        <end position="162"/>
    </location>
</feature>
<accession>A0A8K0ILW9</accession>
<comment type="caution">
    <text evidence="5">The sequence shown here is derived from an EMBL/GenBank/DDBJ whole genome shotgun (WGS) entry which is preliminary data.</text>
</comment>
<keyword evidence="3" id="KW-0812">Transmembrane</keyword>
<evidence type="ECO:0000256" key="3">
    <source>
        <dbReference type="SAM" id="Phobius"/>
    </source>
</evidence>
<dbReference type="SMART" id="SM00248">
    <property type="entry name" value="ANK"/>
    <property type="match status" value="4"/>
</dbReference>
<feature type="transmembrane region" description="Helical" evidence="3">
    <location>
        <begin position="686"/>
        <end position="714"/>
    </location>
</feature>
<keyword evidence="3" id="KW-1133">Transmembrane helix</keyword>
<dbReference type="EMBL" id="CM017881">
    <property type="protein sequence ID" value="KAG1362059.1"/>
    <property type="molecule type" value="Genomic_DNA"/>
</dbReference>
<dbReference type="Gene3D" id="1.25.40.20">
    <property type="entry name" value="Ankyrin repeat-containing domain"/>
    <property type="match status" value="2"/>
</dbReference>
<dbReference type="InterPro" id="IPR002110">
    <property type="entry name" value="Ankyrin_rpt"/>
</dbReference>
<dbReference type="GO" id="GO:0016020">
    <property type="term" value="C:membrane"/>
    <property type="evidence" value="ECO:0007669"/>
    <property type="project" value="TreeGrafter"/>
</dbReference>
<keyword evidence="6" id="KW-1185">Reference proteome</keyword>
<feature type="transmembrane region" description="Helical" evidence="3">
    <location>
        <begin position="720"/>
        <end position="740"/>
    </location>
</feature>
<dbReference type="OrthoDB" id="745831at2759"/>
<keyword evidence="1" id="KW-0040">ANK repeat</keyword>
<feature type="compositionally biased region" description="Basic and acidic residues" evidence="2">
    <location>
        <begin position="63"/>
        <end position="83"/>
    </location>
</feature>
<feature type="region of interest" description="Disordered" evidence="2">
    <location>
        <begin position="397"/>
        <end position="466"/>
    </location>
</feature>
<organism evidence="5 6">
    <name type="scientific">Cocos nucifera</name>
    <name type="common">Coconut palm</name>
    <dbReference type="NCBI Taxonomy" id="13894"/>
    <lineage>
        <taxon>Eukaryota</taxon>
        <taxon>Viridiplantae</taxon>
        <taxon>Streptophyta</taxon>
        <taxon>Embryophyta</taxon>
        <taxon>Tracheophyta</taxon>
        <taxon>Spermatophyta</taxon>
        <taxon>Magnoliopsida</taxon>
        <taxon>Liliopsida</taxon>
        <taxon>Arecaceae</taxon>
        <taxon>Arecoideae</taxon>
        <taxon>Cocoseae</taxon>
        <taxon>Attaleinae</taxon>
        <taxon>Cocos</taxon>
    </lineage>
</organism>
<evidence type="ECO:0000256" key="2">
    <source>
        <dbReference type="SAM" id="MobiDB-lite"/>
    </source>
</evidence>
<dbReference type="AlphaFoldDB" id="A0A8K0ILW9"/>
<sequence length="755" mass="84550">MSNPNLQAEPRRYPRISYKEYYRKINDAIRQEDLNILEPLVMEAPTEEVDLIIPEPLVMKSPKVQEDDSKKPTPDARREEATKKPTSKACRVNLSGDPLISVLIRCHKTKLALELVKKMRVDVLFGDNFEGDTALHVAAAEGDKTVAEAMLERAAKEHGRAKELVEVRNKKNEISLHKAVLYGKREIFWMLARDYDINMDVRGDEGHNVLHYAIMCGCEILTTKVLVCCHLCHLMGVAMEELSNTELGKGGALLGGAGDETARDGRAAAIDPRETPFLHQGRVIPLEETMPAPHESDEEASERPLLHLVVEGQQSVLTAPRKIPSNYATFIDLLKLTYIPVKWVRLLVFNILKQLFSRVESLEARKRAHKQAMKLISYLATYEGYWDFIEMGKKPARREVSQQSGSNPKEDEKKGQGKTDSLSVDAPPSTPPNQHDTASPNQKGKGTAKNGDSEDSGGSRWNDSPLTLGSKMGLHEFVNQILNECPESANYTNPEGQNVLQVAIQNGHEKIVDIVESLTCNGNPVLPSWLLSKREDNTNNTILHFAAETTVKGGASVLQMQYELQWFERVKKLLPRDLLNSRNKEEMTAQELFTKKHEQMVLDSRSQLKEIATACSSLLAAVVFATSFSIPENCNQEELGKMTACKIFPHAYEIGLSCATTALVLFISLLTAHYKEQEFRRSLPAMYFFALTSFFMALLALLVAFFCNIYLSVYGGKGRLVILAGELIAVPLICFLVLLCRGYTFQSSSLQRIWR</sequence>
<dbReference type="InterPro" id="IPR036770">
    <property type="entry name" value="Ankyrin_rpt-contain_sf"/>
</dbReference>
<feature type="region of interest" description="Disordered" evidence="2">
    <location>
        <begin position="60"/>
        <end position="88"/>
    </location>
</feature>
<dbReference type="Proteomes" id="UP000797356">
    <property type="component" value="Chromosome 10"/>
</dbReference>
<name>A0A8K0ILW9_COCNU</name>
<reference evidence="5" key="2">
    <citation type="submission" date="2019-07" db="EMBL/GenBank/DDBJ databases">
        <authorList>
            <person name="Yang Y."/>
            <person name="Bocs S."/>
            <person name="Baudouin L."/>
        </authorList>
    </citation>
    <scope>NUCLEOTIDE SEQUENCE</scope>
    <source>
        <tissue evidence="5">Spear leaf of Hainan Tall coconut</tissue>
    </source>
</reference>
<feature type="compositionally biased region" description="Polar residues" evidence="2">
    <location>
        <begin position="432"/>
        <end position="444"/>
    </location>
</feature>
<evidence type="ECO:0000256" key="1">
    <source>
        <dbReference type="PROSITE-ProRule" id="PRU00023"/>
    </source>
</evidence>
<dbReference type="PROSITE" id="PS50297">
    <property type="entry name" value="ANK_REP_REGION"/>
    <property type="match status" value="1"/>
</dbReference>
<proteinExistence type="predicted"/>
<feature type="domain" description="PGG" evidence="4">
    <location>
        <begin position="609"/>
        <end position="711"/>
    </location>
</feature>
<gene>
    <name evidence="5" type="ORF">COCNU_10G002780</name>
</gene>
<dbReference type="Pfam" id="PF13962">
    <property type="entry name" value="PGG"/>
    <property type="match status" value="1"/>
</dbReference>
<protein>
    <submittedName>
        <fullName evidence="5">Putative Ankyrin repeat-containing protein</fullName>
    </submittedName>
</protein>
<keyword evidence="3" id="KW-0472">Membrane</keyword>
<reference evidence="5" key="1">
    <citation type="journal article" date="2017" name="Gigascience">
        <title>The genome draft of coconut (Cocos nucifera).</title>
        <authorList>
            <person name="Xiao Y."/>
            <person name="Xu P."/>
            <person name="Fan H."/>
            <person name="Baudouin L."/>
            <person name="Xia W."/>
            <person name="Bocs S."/>
            <person name="Xu J."/>
            <person name="Li Q."/>
            <person name="Guo A."/>
            <person name="Zhou L."/>
            <person name="Li J."/>
            <person name="Wu Y."/>
            <person name="Ma Z."/>
            <person name="Armero A."/>
            <person name="Issali A.E."/>
            <person name="Liu N."/>
            <person name="Peng M."/>
            <person name="Yang Y."/>
        </authorList>
    </citation>
    <scope>NUCLEOTIDE SEQUENCE</scope>
    <source>
        <tissue evidence="5">Spear leaf of Hainan Tall coconut</tissue>
    </source>
</reference>
<evidence type="ECO:0000313" key="6">
    <source>
        <dbReference type="Proteomes" id="UP000797356"/>
    </source>
</evidence>
<dbReference type="InterPro" id="IPR026961">
    <property type="entry name" value="PGG_dom"/>
</dbReference>
<feature type="compositionally biased region" description="Basic and acidic residues" evidence="2">
    <location>
        <begin position="408"/>
        <end position="417"/>
    </location>
</feature>
<dbReference type="PANTHER" id="PTHR24177">
    <property type="entry name" value="CASKIN"/>
    <property type="match status" value="1"/>
</dbReference>